<organism evidence="1 2">
    <name type="scientific">Synechococcus phage S-CAM3</name>
    <dbReference type="NCBI Taxonomy" id="1883366"/>
    <lineage>
        <taxon>Viruses</taxon>
        <taxon>Duplodnaviria</taxon>
        <taxon>Heunggongvirae</taxon>
        <taxon>Uroviricota</taxon>
        <taxon>Caudoviricetes</taxon>
        <taxon>Pantevenvirales</taxon>
        <taxon>Kyanoviridae</taxon>
        <taxon>Charybdisvirus</taxon>
        <taxon>Charybdisvirus scam3</taxon>
    </lineage>
</organism>
<reference evidence="1 2" key="1">
    <citation type="journal article" date="2016" name="Virology">
        <title>The genomic content and context of auxiliary metabolic genes in marine cyanomyoviruses.</title>
        <authorList>
            <person name="Crummett L.T."/>
            <person name="Puxty R.J."/>
            <person name="Weihe C."/>
            <person name="Marston M.F."/>
            <person name="Martiny J.B."/>
        </authorList>
    </citation>
    <scope>NUCLEOTIDE SEQUENCE [LARGE SCALE GENOMIC DNA]</scope>
    <source>
        <strain evidence="1">0808SB25</strain>
    </source>
</reference>
<name>A0A1D8KIN5_9CAUD</name>
<proteinExistence type="predicted"/>
<sequence>MARRRAKGFGGTQNKYETIFEKVSKASEGEKKSLSWYKTQVKSLASTYKTDQDKLIKKEKRDRYDETQDENLLRKTVKDGHLYFFEYQAKSKWLPYYDKFPLVYVIKDMGDEFYGVNLHYLKPKARVKIIKKLERGFIDVPRVIIHKYIKNHCKSLFLDLAINEWETSIFLPVEDFVITKGSGKVPYDRELVWEEIESKGQDRLKAQRIIKGYGKQSDKEMVT</sequence>
<protein>
    <submittedName>
        <fullName evidence="1">DNA end protector protein</fullName>
    </submittedName>
</protein>
<evidence type="ECO:0000313" key="2">
    <source>
        <dbReference type="Proteomes" id="UP000240920"/>
    </source>
</evidence>
<gene>
    <name evidence="1" type="ORF">S250808_004</name>
</gene>
<accession>A0A1D8KIN5</accession>
<evidence type="ECO:0000313" key="1">
    <source>
        <dbReference type="EMBL" id="AOV58509.1"/>
    </source>
</evidence>
<dbReference type="EMBL" id="KU686197">
    <property type="protein sequence ID" value="AOV58509.1"/>
    <property type="molecule type" value="Genomic_DNA"/>
</dbReference>
<dbReference type="Proteomes" id="UP000240920">
    <property type="component" value="Segment"/>
</dbReference>